<dbReference type="GO" id="GO:0005525">
    <property type="term" value="F:GTP binding"/>
    <property type="evidence" value="ECO:0007669"/>
    <property type="project" value="UniProtKB-UniRule"/>
</dbReference>
<protein>
    <recommendedName>
        <fullName evidence="8">Probable molybdenum cofactor guanylyltransferase</fullName>
        <shortName evidence="8">MoCo guanylyltransferase</shortName>
        <ecNumber evidence="8">2.7.7.77</ecNumber>
    </recommendedName>
    <alternativeName>
        <fullName evidence="8">GTP:molybdopterin guanylyltransferase</fullName>
    </alternativeName>
    <alternativeName>
        <fullName evidence="8">Mo-MPT guanylyltransferase</fullName>
    </alternativeName>
    <alternativeName>
        <fullName evidence="8">Molybdopterin guanylyltransferase</fullName>
    </alternativeName>
    <alternativeName>
        <fullName evidence="8">Molybdopterin-guanine dinucleotide synthase</fullName>
        <shortName evidence="8">MGD synthase</shortName>
    </alternativeName>
</protein>
<evidence type="ECO:0000313" key="10">
    <source>
        <dbReference type="EMBL" id="AQS60511.1"/>
    </source>
</evidence>
<comment type="catalytic activity">
    <reaction evidence="8">
        <text>Mo-molybdopterin + GTP + H(+) = Mo-molybdopterin guanine dinucleotide + diphosphate</text>
        <dbReference type="Rhea" id="RHEA:34243"/>
        <dbReference type="ChEBI" id="CHEBI:15378"/>
        <dbReference type="ChEBI" id="CHEBI:33019"/>
        <dbReference type="ChEBI" id="CHEBI:37565"/>
        <dbReference type="ChEBI" id="CHEBI:71302"/>
        <dbReference type="ChEBI" id="CHEBI:71310"/>
        <dbReference type="EC" id="2.7.7.77"/>
    </reaction>
</comment>
<feature type="binding site" evidence="8">
    <location>
        <position position="98"/>
    </location>
    <ligand>
        <name>Mg(2+)</name>
        <dbReference type="ChEBI" id="CHEBI:18420"/>
    </ligand>
</feature>
<evidence type="ECO:0000256" key="3">
    <source>
        <dbReference type="ARBA" id="ARBA00022723"/>
    </source>
</evidence>
<dbReference type="Pfam" id="PF12804">
    <property type="entry name" value="NTP_transf_3"/>
    <property type="match status" value="1"/>
</dbReference>
<keyword evidence="10" id="KW-0548">Nucleotidyltransferase</keyword>
<dbReference type="Gene3D" id="3.90.550.10">
    <property type="entry name" value="Spore Coat Polysaccharide Biosynthesis Protein SpsA, Chain A"/>
    <property type="match status" value="1"/>
</dbReference>
<dbReference type="KEGG" id="dfg:B0537_05275"/>
<dbReference type="EC" id="2.7.7.77" evidence="8"/>
<dbReference type="GO" id="GO:0006777">
    <property type="term" value="P:Mo-molybdopterin cofactor biosynthetic process"/>
    <property type="evidence" value="ECO:0007669"/>
    <property type="project" value="UniProtKB-KW"/>
</dbReference>
<feature type="binding site" evidence="8">
    <location>
        <position position="24"/>
    </location>
    <ligand>
        <name>GTP</name>
        <dbReference type="ChEBI" id="CHEBI:37565"/>
    </ligand>
</feature>
<feature type="binding site" evidence="8">
    <location>
        <begin position="12"/>
        <end position="14"/>
    </location>
    <ligand>
        <name>GTP</name>
        <dbReference type="ChEBI" id="CHEBI:37565"/>
    </ligand>
</feature>
<keyword evidence="4 8" id="KW-0547">Nucleotide-binding</keyword>
<dbReference type="CDD" id="cd02503">
    <property type="entry name" value="MobA"/>
    <property type="match status" value="1"/>
</dbReference>
<dbReference type="InterPro" id="IPR025877">
    <property type="entry name" value="MobA-like_NTP_Trfase"/>
</dbReference>
<feature type="binding site" evidence="8">
    <location>
        <position position="69"/>
    </location>
    <ligand>
        <name>GTP</name>
        <dbReference type="ChEBI" id="CHEBI:37565"/>
    </ligand>
</feature>
<evidence type="ECO:0000256" key="1">
    <source>
        <dbReference type="ARBA" id="ARBA00022490"/>
    </source>
</evidence>
<name>A0A1S6J0F7_9FIRM</name>
<dbReference type="Proteomes" id="UP000189464">
    <property type="component" value="Chromosome"/>
</dbReference>
<proteinExistence type="inferred from homology"/>
<dbReference type="PANTHER" id="PTHR19136">
    <property type="entry name" value="MOLYBDENUM COFACTOR GUANYLYLTRANSFERASE"/>
    <property type="match status" value="1"/>
</dbReference>
<keyword evidence="2 8" id="KW-0808">Transferase</keyword>
<keyword evidence="3 8" id="KW-0479">Metal-binding</keyword>
<dbReference type="SUPFAM" id="SSF53448">
    <property type="entry name" value="Nucleotide-diphospho-sugar transferases"/>
    <property type="match status" value="1"/>
</dbReference>
<dbReference type="EMBL" id="CP019698">
    <property type="protein sequence ID" value="AQS60511.1"/>
    <property type="molecule type" value="Genomic_DNA"/>
</dbReference>
<evidence type="ECO:0000256" key="7">
    <source>
        <dbReference type="ARBA" id="ARBA00023150"/>
    </source>
</evidence>
<comment type="subcellular location">
    <subcellularLocation>
        <location evidence="8">Cytoplasm</location>
    </subcellularLocation>
</comment>
<evidence type="ECO:0000259" key="9">
    <source>
        <dbReference type="Pfam" id="PF12804"/>
    </source>
</evidence>
<dbReference type="AlphaFoldDB" id="A0A1S6J0F7"/>
<keyword evidence="11" id="KW-1185">Reference proteome</keyword>
<comment type="caution">
    <text evidence="8">Lacks conserved residue(s) required for the propagation of feature annotation.</text>
</comment>
<keyword evidence="5 8" id="KW-0460">Magnesium</keyword>
<evidence type="ECO:0000256" key="5">
    <source>
        <dbReference type="ARBA" id="ARBA00022842"/>
    </source>
</evidence>
<evidence type="ECO:0000256" key="8">
    <source>
        <dbReference type="HAMAP-Rule" id="MF_00316"/>
    </source>
</evidence>
<dbReference type="PANTHER" id="PTHR19136:SF81">
    <property type="entry name" value="MOLYBDENUM COFACTOR GUANYLYLTRANSFERASE"/>
    <property type="match status" value="1"/>
</dbReference>
<keyword evidence="6 8" id="KW-0342">GTP-binding</keyword>
<evidence type="ECO:0000313" key="11">
    <source>
        <dbReference type="Proteomes" id="UP000189464"/>
    </source>
</evidence>
<comment type="cofactor">
    <cofactor evidence="8">
        <name>Mg(2+)</name>
        <dbReference type="ChEBI" id="CHEBI:18420"/>
    </cofactor>
</comment>
<comment type="function">
    <text evidence="8">Transfers a GMP moiety from GTP to Mo-molybdopterin (Mo-MPT) cofactor (Moco or molybdenum cofactor) to form Mo-molybdopterin guanine dinucleotide (Mo-MGD) cofactor.</text>
</comment>
<gene>
    <name evidence="8" type="primary">mobA</name>
    <name evidence="10" type="ORF">B0537_05275</name>
</gene>
<comment type="domain">
    <text evidence="8">The N-terminal domain determines nucleotide recognition and specific binding, while the C-terminal domain determines the specific binding to the target protein.</text>
</comment>
<evidence type="ECO:0000256" key="4">
    <source>
        <dbReference type="ARBA" id="ARBA00022741"/>
    </source>
</evidence>
<dbReference type="STRING" id="1833852.B0537_05275"/>
<evidence type="ECO:0000256" key="2">
    <source>
        <dbReference type="ARBA" id="ARBA00022679"/>
    </source>
</evidence>
<dbReference type="HAMAP" id="MF_00316">
    <property type="entry name" value="MobA"/>
    <property type="match status" value="1"/>
</dbReference>
<organism evidence="10 11">
    <name type="scientific">Desulforamulus ferrireducens</name>
    <dbReference type="NCBI Taxonomy" id="1833852"/>
    <lineage>
        <taxon>Bacteria</taxon>
        <taxon>Bacillati</taxon>
        <taxon>Bacillota</taxon>
        <taxon>Clostridia</taxon>
        <taxon>Eubacteriales</taxon>
        <taxon>Peptococcaceae</taxon>
        <taxon>Desulforamulus</taxon>
    </lineage>
</organism>
<dbReference type="InterPro" id="IPR029044">
    <property type="entry name" value="Nucleotide-diphossugar_trans"/>
</dbReference>
<feature type="domain" description="MobA-like NTP transferase" evidence="9">
    <location>
        <begin position="9"/>
        <end position="157"/>
    </location>
</feature>
<reference evidence="10 11" key="1">
    <citation type="journal article" date="2016" name="Int. J. Syst. Evol. Microbiol.">
        <title>Desulfotomaculum ferrireducens sp. nov., a moderately thermophilic sulfate-reducing and dissimilatory Fe(III)-reducing bacterium isolated from compost.</title>
        <authorList>
            <person name="Yang G."/>
            <person name="Guo J."/>
            <person name="Zhuang L."/>
            <person name="Yuan Y."/>
            <person name="Zhou S."/>
        </authorList>
    </citation>
    <scope>NUCLEOTIDE SEQUENCE [LARGE SCALE GENOMIC DNA]</scope>
    <source>
        <strain evidence="10 11">GSS09</strain>
    </source>
</reference>
<dbReference type="InterPro" id="IPR013482">
    <property type="entry name" value="Molybde_CF_guanTrfase"/>
</dbReference>
<keyword evidence="1 8" id="KW-0963">Cytoplasm</keyword>
<comment type="similarity">
    <text evidence="8">Belongs to the MobA family.</text>
</comment>
<dbReference type="GO" id="GO:0005737">
    <property type="term" value="C:cytoplasm"/>
    <property type="evidence" value="ECO:0007669"/>
    <property type="project" value="UniProtKB-SubCell"/>
</dbReference>
<accession>A0A1S6J0F7</accession>
<feature type="binding site" evidence="8">
    <location>
        <position position="98"/>
    </location>
    <ligand>
        <name>GTP</name>
        <dbReference type="ChEBI" id="CHEBI:37565"/>
    </ligand>
</feature>
<dbReference type="GO" id="GO:0046872">
    <property type="term" value="F:metal ion binding"/>
    <property type="evidence" value="ECO:0007669"/>
    <property type="project" value="UniProtKB-KW"/>
</dbReference>
<keyword evidence="7 8" id="KW-0501">Molybdenum cofactor biosynthesis</keyword>
<dbReference type="GO" id="GO:0061603">
    <property type="term" value="F:molybdenum cofactor guanylyltransferase activity"/>
    <property type="evidence" value="ECO:0007669"/>
    <property type="project" value="UniProtKB-EC"/>
</dbReference>
<sequence>MVRNNLLSAVILAGGNSSRMKTNKALLMLEGQTILQIIINQLASYFNEILIISNTPEKYLHFKLPVYRDIFLNQGPLAGIHSGLKHMSNPYGFFVACDMPFFSPELALELLSDLTEYQAVVPQKGKYLQPLHAAYRKDCLPQIERVLQEQERPKIISFYELINIKYLDFTQRPAREWDQVFFNVNTPEDYELAKRMKMERFALGSQKRTGC</sequence>
<evidence type="ECO:0000256" key="6">
    <source>
        <dbReference type="ARBA" id="ARBA00023134"/>
    </source>
</evidence>